<keyword evidence="8" id="KW-0793">Thylakoid</keyword>
<comment type="caution">
    <text evidence="9">The sequence shown here is derived from an EMBL/GenBank/DDBJ whole genome shotgun (WGS) entry which is preliminary data.</text>
</comment>
<keyword evidence="6 8" id="KW-0157">Chromophore</keyword>
<dbReference type="GO" id="GO:0016168">
    <property type="term" value="F:chlorophyll binding"/>
    <property type="evidence" value="ECO:0007669"/>
    <property type="project" value="UniProtKB-KW"/>
</dbReference>
<keyword evidence="8" id="KW-0603">Photosystem I</keyword>
<feature type="binding site" evidence="7">
    <location>
        <position position="99"/>
    </location>
    <ligand>
        <name>chlorophyll a</name>
        <dbReference type="ChEBI" id="CHEBI:58416"/>
        <label>1</label>
    </ligand>
</feature>
<dbReference type="PANTHER" id="PTHR21649">
    <property type="entry name" value="CHLOROPHYLL A/B BINDING PROTEIN"/>
    <property type="match status" value="1"/>
</dbReference>
<dbReference type="Gene3D" id="1.10.3460.10">
    <property type="entry name" value="Chlorophyll a/b binding protein domain"/>
    <property type="match status" value="1"/>
</dbReference>
<evidence type="ECO:0000256" key="3">
    <source>
        <dbReference type="ARBA" id="ARBA00022528"/>
    </source>
</evidence>
<feature type="binding site" evidence="7">
    <location>
        <position position="226"/>
    </location>
    <ligand>
        <name>chlorophyll a</name>
        <dbReference type="ChEBI" id="CHEBI:58416"/>
        <label>1</label>
    </ligand>
</feature>
<evidence type="ECO:0000256" key="1">
    <source>
        <dbReference type="ARBA" id="ARBA00004334"/>
    </source>
</evidence>
<keyword evidence="5 8" id="KW-0934">Plastid</keyword>
<dbReference type="InterPro" id="IPR022796">
    <property type="entry name" value="Chloroa_b-bind"/>
</dbReference>
<dbReference type="EMBL" id="CM026428">
    <property type="protein sequence ID" value="KAG0565957.1"/>
    <property type="molecule type" value="Genomic_DNA"/>
</dbReference>
<sequence>MAAAMSSVSCFSGAKLFSAAAAPQATRRSNVQRISAVADKVSPDPSVVPPNVLEYAKTMPGVTAPFENIFDPADLLARAASSPRPIKELNRWRESEITHGRVAMLASLGFIVQEQLQDYSLFYNFDGKITGPAIYHFQQVEARGAVFWEPLIFVIALCEAYRVGLGWATPRSEDFNTLRDDYEPGNLGFDPLGLLPSDPKERKDMQSKELNNGRLAMIAIAAFVAQELVSGEEIFVHLFKRLGL</sequence>
<dbReference type="GO" id="GO:0009535">
    <property type="term" value="C:chloroplast thylakoid membrane"/>
    <property type="evidence" value="ECO:0007669"/>
    <property type="project" value="UniProtKB-SubCell"/>
</dbReference>
<feature type="binding site" evidence="7">
    <location>
        <position position="212"/>
    </location>
    <ligand>
        <name>chlorophyll a</name>
        <dbReference type="ChEBI" id="CHEBI:58416"/>
        <label>1</label>
    </ligand>
</feature>
<dbReference type="Proteomes" id="UP000822688">
    <property type="component" value="Chromosome 7"/>
</dbReference>
<dbReference type="AlphaFoldDB" id="A0A8T0H5I7"/>
<dbReference type="InterPro" id="IPR001344">
    <property type="entry name" value="Chloro_AB-bd_pln"/>
</dbReference>
<dbReference type="GO" id="GO:0009765">
    <property type="term" value="P:photosynthesis, light harvesting"/>
    <property type="evidence" value="ECO:0007669"/>
    <property type="project" value="InterPro"/>
</dbReference>
<keyword evidence="2 7" id="KW-0148">Chlorophyll</keyword>
<dbReference type="GO" id="GO:0009644">
    <property type="term" value="P:response to high light intensity"/>
    <property type="evidence" value="ECO:0007669"/>
    <property type="project" value="UniProtKB-ARBA"/>
</dbReference>
<dbReference type="GO" id="GO:0009522">
    <property type="term" value="C:photosystem I"/>
    <property type="evidence" value="ECO:0007669"/>
    <property type="project" value="UniProtKB-KW"/>
</dbReference>
<protein>
    <recommendedName>
        <fullName evidence="8">Chlorophyll a-b binding protein, chloroplastic</fullName>
    </recommendedName>
</protein>
<dbReference type="GO" id="GO:0009523">
    <property type="term" value="C:photosystem II"/>
    <property type="evidence" value="ECO:0007669"/>
    <property type="project" value="UniProtKB-KW"/>
</dbReference>
<feature type="binding site" evidence="7">
    <location>
        <position position="209"/>
    </location>
    <ligand>
        <name>chlorophyll a</name>
        <dbReference type="ChEBI" id="CHEBI:58416"/>
        <label>1</label>
    </ligand>
</feature>
<dbReference type="FunFam" id="1.10.3460.10:FF:000012">
    <property type="entry name" value="Fucoxanthin chlorophyll a/c protein, LI818 clade"/>
    <property type="match status" value="1"/>
</dbReference>
<gene>
    <name evidence="9" type="ORF">KC19_7G026900</name>
</gene>
<dbReference type="SUPFAM" id="SSF103511">
    <property type="entry name" value="Chlorophyll a-b binding protein"/>
    <property type="match status" value="1"/>
</dbReference>
<evidence type="ECO:0000256" key="6">
    <source>
        <dbReference type="ARBA" id="ARBA00022991"/>
    </source>
</evidence>
<organism evidence="9 10">
    <name type="scientific">Ceratodon purpureus</name>
    <name type="common">Fire moss</name>
    <name type="synonym">Dicranum purpureum</name>
    <dbReference type="NCBI Taxonomy" id="3225"/>
    <lineage>
        <taxon>Eukaryota</taxon>
        <taxon>Viridiplantae</taxon>
        <taxon>Streptophyta</taxon>
        <taxon>Embryophyta</taxon>
        <taxon>Bryophyta</taxon>
        <taxon>Bryophytina</taxon>
        <taxon>Bryopsida</taxon>
        <taxon>Dicranidae</taxon>
        <taxon>Pseudoditrichales</taxon>
        <taxon>Ditrichaceae</taxon>
        <taxon>Ceratodon</taxon>
    </lineage>
</organism>
<comment type="function">
    <text evidence="8">The light-harvesting complex (LHC) functions as a light receptor, it captures and delivers excitation energy to photosystems with which it is closely associated.</text>
</comment>
<keyword evidence="4 8" id="KW-0602">Photosynthesis</keyword>
<evidence type="ECO:0000313" key="10">
    <source>
        <dbReference type="Proteomes" id="UP000822688"/>
    </source>
</evidence>
<proteinExistence type="inferred from homology"/>
<feature type="binding site" evidence="7">
    <location>
        <position position="208"/>
    </location>
    <ligand>
        <name>chlorophyll a</name>
        <dbReference type="ChEBI" id="CHEBI:58416"/>
        <label>1</label>
    </ligand>
</feature>
<reference evidence="9" key="1">
    <citation type="submission" date="2020-06" db="EMBL/GenBank/DDBJ databases">
        <title>WGS assembly of Ceratodon purpureus strain R40.</title>
        <authorList>
            <person name="Carey S.B."/>
            <person name="Jenkins J."/>
            <person name="Shu S."/>
            <person name="Lovell J.T."/>
            <person name="Sreedasyam A."/>
            <person name="Maumus F."/>
            <person name="Tiley G.P."/>
            <person name="Fernandez-Pozo N."/>
            <person name="Barry K."/>
            <person name="Chen C."/>
            <person name="Wang M."/>
            <person name="Lipzen A."/>
            <person name="Daum C."/>
            <person name="Saski C.A."/>
            <person name="Payton A.C."/>
            <person name="Mcbreen J.C."/>
            <person name="Conrad R.E."/>
            <person name="Kollar L.M."/>
            <person name="Olsson S."/>
            <person name="Huttunen S."/>
            <person name="Landis J.B."/>
            <person name="Wickett N.J."/>
            <person name="Johnson M.G."/>
            <person name="Rensing S.A."/>
            <person name="Grimwood J."/>
            <person name="Schmutz J."/>
            <person name="Mcdaniel S.F."/>
        </authorList>
    </citation>
    <scope>NUCLEOTIDE SEQUENCE</scope>
    <source>
        <strain evidence="9">R40</strain>
    </source>
</reference>
<evidence type="ECO:0000256" key="5">
    <source>
        <dbReference type="ARBA" id="ARBA00022640"/>
    </source>
</evidence>
<keyword evidence="3 8" id="KW-0150">Chloroplast</keyword>
<keyword evidence="8" id="KW-0604">Photosystem II</keyword>
<feature type="binding site" evidence="7">
    <location>
        <position position="96"/>
    </location>
    <ligand>
        <name>chlorophyll a</name>
        <dbReference type="ChEBI" id="CHEBI:58416"/>
        <label>1</label>
    </ligand>
</feature>
<comment type="subcellular location">
    <subcellularLocation>
        <location evidence="1 8">Plastid</location>
        <location evidence="1 8">Chloroplast thylakoid membrane</location>
    </subcellularLocation>
</comment>
<dbReference type="GO" id="GO:0010196">
    <property type="term" value="P:nonphotochemical quenching"/>
    <property type="evidence" value="ECO:0007669"/>
    <property type="project" value="UniProtKB-ARBA"/>
</dbReference>
<evidence type="ECO:0000256" key="8">
    <source>
        <dbReference type="RuleBase" id="RU363080"/>
    </source>
</evidence>
<dbReference type="Pfam" id="PF00504">
    <property type="entry name" value="Chloroa_b-bind"/>
    <property type="match status" value="1"/>
</dbReference>
<evidence type="ECO:0000256" key="2">
    <source>
        <dbReference type="ARBA" id="ARBA00022494"/>
    </source>
</evidence>
<keyword evidence="10" id="KW-1185">Reference proteome</keyword>
<feature type="binding site" description="axial binding residue" evidence="7">
    <location>
        <position position="101"/>
    </location>
    <ligand>
        <name>chlorophyll b</name>
        <dbReference type="ChEBI" id="CHEBI:61721"/>
        <label>1</label>
    </ligand>
    <ligandPart>
        <name>Mg</name>
        <dbReference type="ChEBI" id="CHEBI:25107"/>
    </ligandPart>
</feature>
<accession>A0A8T0H5I7</accession>
<feature type="binding site" evidence="7">
    <location>
        <position position="214"/>
    </location>
    <ligand>
        <name>chlorophyll a</name>
        <dbReference type="ChEBI" id="CHEBI:58416"/>
        <label>1</label>
    </ligand>
</feature>
<comment type="similarity">
    <text evidence="8">Belongs to the light-harvesting chlorophyll a/b-binding (LHC) protein family.</text>
</comment>
<evidence type="ECO:0000256" key="7">
    <source>
        <dbReference type="PIRSR" id="PIRSR601344-1"/>
    </source>
</evidence>
<evidence type="ECO:0000256" key="4">
    <source>
        <dbReference type="ARBA" id="ARBA00022531"/>
    </source>
</evidence>
<name>A0A8T0H5I7_CERPU</name>
<evidence type="ECO:0000313" key="9">
    <source>
        <dbReference type="EMBL" id="KAG0565957.1"/>
    </source>
</evidence>
<dbReference type="GO" id="GO:0080183">
    <property type="term" value="P:response to photooxidative stress"/>
    <property type="evidence" value="ECO:0007669"/>
    <property type="project" value="UniProtKB-ARBA"/>
</dbReference>